<evidence type="ECO:0000256" key="2">
    <source>
        <dbReference type="ARBA" id="ARBA00011738"/>
    </source>
</evidence>
<comment type="function">
    <text evidence="4">Dirigent proteins impart stereoselectivity on the phenoxy radical-coupling reaction, yielding optically active lignans from two molecules of coniferyl alcohol in the biosynthesis of lignans, flavonolignans, and alkaloids and thus plays a central role in plant secondary metabolism.</text>
</comment>
<feature type="signal peptide" evidence="4">
    <location>
        <begin position="1"/>
        <end position="25"/>
    </location>
</feature>
<gene>
    <name evidence="5" type="ORF">KSP39_PZI011807</name>
</gene>
<organism evidence="5 6">
    <name type="scientific">Platanthera zijinensis</name>
    <dbReference type="NCBI Taxonomy" id="2320716"/>
    <lineage>
        <taxon>Eukaryota</taxon>
        <taxon>Viridiplantae</taxon>
        <taxon>Streptophyta</taxon>
        <taxon>Embryophyta</taxon>
        <taxon>Tracheophyta</taxon>
        <taxon>Spermatophyta</taxon>
        <taxon>Magnoliopsida</taxon>
        <taxon>Liliopsida</taxon>
        <taxon>Asparagales</taxon>
        <taxon>Orchidaceae</taxon>
        <taxon>Orchidoideae</taxon>
        <taxon>Orchideae</taxon>
        <taxon>Orchidinae</taxon>
        <taxon>Platanthera</taxon>
    </lineage>
</organism>
<dbReference type="Proteomes" id="UP001418222">
    <property type="component" value="Unassembled WGS sequence"/>
</dbReference>
<accession>A0AAP0BHG6</accession>
<dbReference type="GO" id="GO:0048046">
    <property type="term" value="C:apoplast"/>
    <property type="evidence" value="ECO:0007669"/>
    <property type="project" value="UniProtKB-SubCell"/>
</dbReference>
<dbReference type="GO" id="GO:0009699">
    <property type="term" value="P:phenylpropanoid biosynthetic process"/>
    <property type="evidence" value="ECO:0007669"/>
    <property type="project" value="UniProtKB-ARBA"/>
</dbReference>
<evidence type="ECO:0000256" key="1">
    <source>
        <dbReference type="ARBA" id="ARBA00010746"/>
    </source>
</evidence>
<evidence type="ECO:0000313" key="5">
    <source>
        <dbReference type="EMBL" id="KAK8937086.1"/>
    </source>
</evidence>
<dbReference type="EMBL" id="JBBWWQ010000010">
    <property type="protein sequence ID" value="KAK8937086.1"/>
    <property type="molecule type" value="Genomic_DNA"/>
</dbReference>
<feature type="chain" id="PRO_5042663591" description="Dirigent protein" evidence="4">
    <location>
        <begin position="26"/>
        <end position="200"/>
    </location>
</feature>
<evidence type="ECO:0000313" key="6">
    <source>
        <dbReference type="Proteomes" id="UP001418222"/>
    </source>
</evidence>
<reference evidence="5 6" key="1">
    <citation type="journal article" date="2022" name="Nat. Plants">
        <title>Genomes of leafy and leafless Platanthera orchids illuminate the evolution of mycoheterotrophy.</title>
        <authorList>
            <person name="Li M.H."/>
            <person name="Liu K.W."/>
            <person name="Li Z."/>
            <person name="Lu H.C."/>
            <person name="Ye Q.L."/>
            <person name="Zhang D."/>
            <person name="Wang J.Y."/>
            <person name="Li Y.F."/>
            <person name="Zhong Z.M."/>
            <person name="Liu X."/>
            <person name="Yu X."/>
            <person name="Liu D.K."/>
            <person name="Tu X.D."/>
            <person name="Liu B."/>
            <person name="Hao Y."/>
            <person name="Liao X.Y."/>
            <person name="Jiang Y.T."/>
            <person name="Sun W.H."/>
            <person name="Chen J."/>
            <person name="Chen Y.Q."/>
            <person name="Ai Y."/>
            <person name="Zhai J.W."/>
            <person name="Wu S.S."/>
            <person name="Zhou Z."/>
            <person name="Hsiao Y.Y."/>
            <person name="Wu W.L."/>
            <person name="Chen Y.Y."/>
            <person name="Lin Y.F."/>
            <person name="Hsu J.L."/>
            <person name="Li C.Y."/>
            <person name="Wang Z.W."/>
            <person name="Zhao X."/>
            <person name="Zhong W.Y."/>
            <person name="Ma X.K."/>
            <person name="Ma L."/>
            <person name="Huang J."/>
            <person name="Chen G.Z."/>
            <person name="Huang M.Z."/>
            <person name="Huang L."/>
            <person name="Peng D.H."/>
            <person name="Luo Y.B."/>
            <person name="Zou S.Q."/>
            <person name="Chen S.P."/>
            <person name="Lan S."/>
            <person name="Tsai W.C."/>
            <person name="Van de Peer Y."/>
            <person name="Liu Z.J."/>
        </authorList>
    </citation>
    <scope>NUCLEOTIDE SEQUENCE [LARGE SCALE GENOMIC DNA]</scope>
    <source>
        <strain evidence="5">Lor287</strain>
    </source>
</reference>
<keyword evidence="4" id="KW-0732">Signal</keyword>
<name>A0AAP0BHG6_9ASPA</name>
<keyword evidence="3 4" id="KW-0964">Secreted</keyword>
<dbReference type="Gene3D" id="2.40.480.10">
    <property type="entry name" value="Allene oxide cyclase-like"/>
    <property type="match status" value="1"/>
</dbReference>
<dbReference type="Pfam" id="PF03018">
    <property type="entry name" value="Dirigent"/>
    <property type="match status" value="1"/>
</dbReference>
<evidence type="ECO:0000256" key="3">
    <source>
        <dbReference type="ARBA" id="ARBA00022525"/>
    </source>
</evidence>
<sequence>MTRIKLLFLLPLLSHLLAFAVSASGSDGPQDILLPSPKPGQGLVKLSWFPAIRFFWHDTSGGPDPSAVLVAHGPTQSNTGFGMVRVFDDRLTIGPDRSSKLIGKSQGIYVSADKETVGLLMVMTLTFSDGDYAGSSLTVVGRNEIKLDVREMPIIGGTGALRFAEGFVRAHTHSYDPTFSYNVVVYNCYFKSNQLQNISR</sequence>
<comment type="similarity">
    <text evidence="1 4">Belongs to the plant dirigent protein family.</text>
</comment>
<comment type="caution">
    <text evidence="5">The sequence shown here is derived from an EMBL/GenBank/DDBJ whole genome shotgun (WGS) entry which is preliminary data.</text>
</comment>
<comment type="subcellular location">
    <subcellularLocation>
        <location evidence="4">Secreted</location>
        <location evidence="4">Extracellular space</location>
        <location evidence="4">Apoplast</location>
    </subcellularLocation>
</comment>
<proteinExistence type="inferred from homology"/>
<keyword evidence="6" id="KW-1185">Reference proteome</keyword>
<dbReference type="InterPro" id="IPR044859">
    <property type="entry name" value="Allene_oxi_cyc_Dirigent"/>
</dbReference>
<protein>
    <recommendedName>
        <fullName evidence="4">Dirigent protein</fullName>
    </recommendedName>
</protein>
<comment type="subunit">
    <text evidence="2 4">Homodimer.</text>
</comment>
<keyword evidence="4" id="KW-0052">Apoplast</keyword>
<dbReference type="AlphaFoldDB" id="A0AAP0BHG6"/>
<dbReference type="InterPro" id="IPR004265">
    <property type="entry name" value="Dirigent"/>
</dbReference>
<evidence type="ECO:0000256" key="4">
    <source>
        <dbReference type="RuleBase" id="RU363099"/>
    </source>
</evidence>
<dbReference type="PANTHER" id="PTHR21495">
    <property type="entry name" value="NUCLEOPORIN-RELATED"/>
    <property type="match status" value="1"/>
</dbReference>